<dbReference type="STRING" id="7102.A0A2A4KAH8"/>
<keyword evidence="7 8" id="KW-0464">Manganese</keyword>
<feature type="compositionally biased region" description="Basic and acidic residues" evidence="9">
    <location>
        <begin position="50"/>
        <end position="60"/>
    </location>
</feature>
<keyword evidence="8" id="KW-0234">DNA repair</keyword>
<protein>
    <recommendedName>
        <fullName evidence="8">Fanconi-associated nuclease</fullName>
        <ecNumber evidence="8">3.1.4.1</ecNumber>
    </recommendedName>
</protein>
<dbReference type="EC" id="3.1.4.1" evidence="8"/>
<evidence type="ECO:0000256" key="5">
    <source>
        <dbReference type="ARBA" id="ARBA00022801"/>
    </source>
</evidence>
<feature type="region of interest" description="Disordered" evidence="9">
    <location>
        <begin position="148"/>
        <end position="171"/>
    </location>
</feature>
<dbReference type="GO" id="GO:0046872">
    <property type="term" value="F:metal ion binding"/>
    <property type="evidence" value="ECO:0007669"/>
    <property type="project" value="UniProtKB-KW"/>
</dbReference>
<dbReference type="InterPro" id="IPR033315">
    <property type="entry name" value="Fan1-like"/>
</dbReference>
<dbReference type="AlphaFoldDB" id="A0A2A4KAH8"/>
<comment type="function">
    <text evidence="8">Nuclease required for the repair of DNA interstrand cross-links (ICL). Acts as a 5'-3' exonuclease that anchors at a cut end of DNA and cleaves DNA successively at every third nucleotide, allowing to excise an ICL from one strand through flanking incisions.</text>
</comment>
<dbReference type="GO" id="GO:0017108">
    <property type="term" value="F:5'-flap endonuclease activity"/>
    <property type="evidence" value="ECO:0007669"/>
    <property type="project" value="TreeGrafter"/>
</dbReference>
<dbReference type="InterPro" id="IPR014883">
    <property type="entry name" value="VRR_NUC"/>
</dbReference>
<keyword evidence="8" id="KW-0227">DNA damage</keyword>
<dbReference type="PANTHER" id="PTHR15749">
    <property type="entry name" value="FANCONI-ASSOCIATED NUCLEASE 1"/>
    <property type="match status" value="1"/>
</dbReference>
<dbReference type="SMART" id="SM00990">
    <property type="entry name" value="VRR_NUC"/>
    <property type="match status" value="1"/>
</dbReference>
<evidence type="ECO:0000313" key="11">
    <source>
        <dbReference type="EMBL" id="PCG80793.1"/>
    </source>
</evidence>
<dbReference type="GO" id="GO:0008409">
    <property type="term" value="F:5'-3' exonuclease activity"/>
    <property type="evidence" value="ECO:0007669"/>
    <property type="project" value="TreeGrafter"/>
</dbReference>
<dbReference type="Gene3D" id="3.40.1350.10">
    <property type="match status" value="1"/>
</dbReference>
<keyword evidence="5 8" id="KW-0378">Hydrolase</keyword>
<dbReference type="CDD" id="cd22326">
    <property type="entry name" value="FAN1-like"/>
    <property type="match status" value="1"/>
</dbReference>
<organism evidence="11">
    <name type="scientific">Heliothis virescens</name>
    <name type="common">Tobacco budworm moth</name>
    <dbReference type="NCBI Taxonomy" id="7102"/>
    <lineage>
        <taxon>Eukaryota</taxon>
        <taxon>Metazoa</taxon>
        <taxon>Ecdysozoa</taxon>
        <taxon>Arthropoda</taxon>
        <taxon>Hexapoda</taxon>
        <taxon>Insecta</taxon>
        <taxon>Pterygota</taxon>
        <taxon>Neoptera</taxon>
        <taxon>Endopterygota</taxon>
        <taxon>Lepidoptera</taxon>
        <taxon>Glossata</taxon>
        <taxon>Ditrysia</taxon>
        <taxon>Noctuoidea</taxon>
        <taxon>Noctuidae</taxon>
        <taxon>Heliothinae</taxon>
        <taxon>Heliothis</taxon>
    </lineage>
</organism>
<comment type="subcellular location">
    <subcellularLocation>
        <location evidence="8">Nucleus</location>
    </subcellularLocation>
</comment>
<comment type="similarity">
    <text evidence="2 8">Belongs to the FAN1 family.</text>
</comment>
<dbReference type="GO" id="GO:0005634">
    <property type="term" value="C:nucleus"/>
    <property type="evidence" value="ECO:0007669"/>
    <property type="project" value="UniProtKB-SubCell"/>
</dbReference>
<keyword evidence="8" id="KW-0539">Nucleus</keyword>
<feature type="compositionally biased region" description="Low complexity" evidence="9">
    <location>
        <begin position="36"/>
        <end position="46"/>
    </location>
</feature>
<evidence type="ECO:0000256" key="6">
    <source>
        <dbReference type="ARBA" id="ARBA00022842"/>
    </source>
</evidence>
<evidence type="ECO:0000256" key="9">
    <source>
        <dbReference type="SAM" id="MobiDB-lite"/>
    </source>
</evidence>
<evidence type="ECO:0000256" key="4">
    <source>
        <dbReference type="ARBA" id="ARBA00022723"/>
    </source>
</evidence>
<keyword evidence="3 8" id="KW-0540">Nuclease</keyword>
<sequence length="878" mass="101405">MSLQTHIKDYFNNNKLKSPPVQCINMNDGKTNIRRSLSLNKPSTSKKPPPNKDVKPVKREDEVIEVVSSDSELEVSPSKKRLVACDSEQIETESTQNQNVRLTVRSLESLMAPATPVINTESPTSSGDSSNSSATTFVYNLSPSSVFYQSPTTPSKSTSPGSRKEFYSPTRKKLIKDKSPAKRNLSDHFSQNTSPNKPAYQIDFPDIVDHKDDKTGFLVSIIHRCLNTESLRHLLKEESQVLLENCMLLHKPGMKLMCRLYWRQHIWYRVEDIYGIIRGKGETVIRSPDLSNTLYSLISYGLITSTKTDGETKLDFEDYVKLLKRPEIMQICQELKLPAKSKDQGVEKLRSYCKGNSISGFFTKKPVDNRTRVLGILKKKTGDCFKISELAQETFHNLHVLMYLGVDYSLIREKKLELMLIDDKIKREIYPIDKDMEVDDASVVFQDRAEFYRYLEAHKIHENYLKMTVDKADVMEKCEIIRQAYNMYKQINEKHMLRYKSLPTWLRKFTPPYIYIKMLEKGVQELKRLKTEEDYRLAVDILDTLIGQIAFRQHKKALWYAEKALILHTHLNSSEEAAKVLLQGFKDDLSEDAKDALIPRANKIANQKNIDLREELRVELRSYTKEAILESSFPGDHINKQPKDNYEQRGQLKFEAHTEEGKSTVYTEKYCLLHYVNNCNYTHGEHWEGRIASSLFFLLFWDIIYSKPQGVSGIFLNHYQQYPLDMFCDSFYMTRKTLIDERLAFIQQCTEGQLLEFMQKQWEERPQSQLSEVRQRDIECSQLSAVTSCLGAGAVSALCRRLATRYGYARSGFPDLTIWNINTKKIKFVEVKSDDDKPSVKQLQWLRYLIDNGIDAGFCYIGVNTTRSKARSSAASLD</sequence>
<dbReference type="InterPro" id="IPR049132">
    <property type="entry name" value="FAN1-like_euk"/>
</dbReference>
<keyword evidence="6 8" id="KW-0460">Magnesium</keyword>
<evidence type="ECO:0000256" key="2">
    <source>
        <dbReference type="ARBA" id="ARBA00005533"/>
    </source>
</evidence>
<dbReference type="GO" id="GO:0004528">
    <property type="term" value="F:phosphodiesterase I activity"/>
    <property type="evidence" value="ECO:0007669"/>
    <property type="project" value="UniProtKB-EC"/>
</dbReference>
<evidence type="ECO:0000256" key="7">
    <source>
        <dbReference type="ARBA" id="ARBA00023211"/>
    </source>
</evidence>
<dbReference type="GO" id="GO:0070336">
    <property type="term" value="F:flap-structured DNA binding"/>
    <property type="evidence" value="ECO:0007669"/>
    <property type="project" value="TreeGrafter"/>
</dbReference>
<keyword evidence="4 8" id="KW-0479">Metal-binding</keyword>
<evidence type="ECO:0000256" key="8">
    <source>
        <dbReference type="RuleBase" id="RU365033"/>
    </source>
</evidence>
<name>A0A2A4KAH8_HELVI</name>
<comment type="cofactor">
    <cofactor evidence="8">
        <name>Mg(2+)</name>
        <dbReference type="ChEBI" id="CHEBI:18420"/>
    </cofactor>
    <cofactor evidence="8">
        <name>Mn(2+)</name>
        <dbReference type="ChEBI" id="CHEBI:29035"/>
    </cofactor>
</comment>
<feature type="region of interest" description="Disordered" evidence="9">
    <location>
        <begin position="113"/>
        <end position="132"/>
    </location>
</feature>
<evidence type="ECO:0000259" key="10">
    <source>
        <dbReference type="SMART" id="SM00990"/>
    </source>
</evidence>
<dbReference type="GO" id="GO:0036297">
    <property type="term" value="P:interstrand cross-link repair"/>
    <property type="evidence" value="ECO:0007669"/>
    <property type="project" value="InterPro"/>
</dbReference>
<dbReference type="InterPro" id="IPR011856">
    <property type="entry name" value="tRNA_endonuc-like_dom_sf"/>
</dbReference>
<reference evidence="11" key="1">
    <citation type="submission" date="2017-09" db="EMBL/GenBank/DDBJ databases">
        <title>Contemporary evolution of a Lepidopteran species, Heliothis virescens, in response to modern agricultural practices.</title>
        <authorList>
            <person name="Fritz M.L."/>
            <person name="Deyonke A.M."/>
            <person name="Papanicolaou A."/>
            <person name="Micinski S."/>
            <person name="Westbrook J."/>
            <person name="Gould F."/>
        </authorList>
    </citation>
    <scope>NUCLEOTIDE SEQUENCE [LARGE SCALE GENOMIC DNA]</scope>
    <source>
        <strain evidence="11">HvINT-</strain>
        <tissue evidence="11">Whole body</tissue>
    </source>
</reference>
<accession>A0A2A4KAH8</accession>
<feature type="compositionally biased region" description="Low complexity" evidence="9">
    <location>
        <begin position="150"/>
        <end position="161"/>
    </location>
</feature>
<dbReference type="InterPro" id="IPR049126">
    <property type="entry name" value="FAN1-like_TPR"/>
</dbReference>
<dbReference type="PANTHER" id="PTHR15749:SF4">
    <property type="entry name" value="FANCONI-ASSOCIATED NUCLEASE 1"/>
    <property type="match status" value="1"/>
</dbReference>
<dbReference type="Pfam" id="PF08774">
    <property type="entry name" value="VRR_NUC"/>
    <property type="match status" value="1"/>
</dbReference>
<comment type="caution">
    <text evidence="11">The sequence shown here is derived from an EMBL/GenBank/DDBJ whole genome shotgun (WGS) entry which is preliminary data.</text>
</comment>
<feature type="compositionally biased region" description="Low complexity" evidence="9">
    <location>
        <begin position="120"/>
        <end position="132"/>
    </location>
</feature>
<comment type="catalytic activity">
    <reaction evidence="1 8">
        <text>Hydrolytically removes 5'-nucleotides successively from the 3'-hydroxy termini of 3'-hydroxy-terminated oligonucleotides.</text>
        <dbReference type="EC" id="3.1.4.1"/>
    </reaction>
</comment>
<dbReference type="EMBL" id="NWSH01000016">
    <property type="protein sequence ID" value="PCG80793.1"/>
    <property type="molecule type" value="Genomic_DNA"/>
</dbReference>
<proteinExistence type="inferred from homology"/>
<gene>
    <name evidence="11" type="ORF">B5V51_2311</name>
</gene>
<dbReference type="Pfam" id="PF21170">
    <property type="entry name" value="FAN1_TPR"/>
    <property type="match status" value="1"/>
</dbReference>
<evidence type="ECO:0000256" key="3">
    <source>
        <dbReference type="ARBA" id="ARBA00022722"/>
    </source>
</evidence>
<feature type="domain" description="VRR-NUC" evidence="10">
    <location>
        <begin position="761"/>
        <end position="863"/>
    </location>
</feature>
<feature type="region of interest" description="Disordered" evidence="9">
    <location>
        <begin position="34"/>
        <end position="60"/>
    </location>
</feature>
<evidence type="ECO:0000256" key="1">
    <source>
        <dbReference type="ARBA" id="ARBA00000983"/>
    </source>
</evidence>